<dbReference type="PANTHER" id="PTHR23139">
    <property type="entry name" value="RNA-BINDING PROTEIN"/>
    <property type="match status" value="1"/>
</dbReference>
<dbReference type="PROSITE" id="PS50102">
    <property type="entry name" value="RRM"/>
    <property type="match status" value="1"/>
</dbReference>
<feature type="region of interest" description="Disordered" evidence="5">
    <location>
        <begin position="306"/>
        <end position="465"/>
    </location>
</feature>
<evidence type="ECO:0000256" key="2">
    <source>
        <dbReference type="ARBA" id="ARBA00022884"/>
    </source>
</evidence>
<feature type="compositionally biased region" description="Basic and acidic residues" evidence="5">
    <location>
        <begin position="371"/>
        <end position="381"/>
    </location>
</feature>
<evidence type="ECO:0000256" key="3">
    <source>
        <dbReference type="ARBA" id="ARBA00023187"/>
    </source>
</evidence>
<feature type="compositionally biased region" description="Polar residues" evidence="5">
    <location>
        <begin position="337"/>
        <end position="351"/>
    </location>
</feature>
<dbReference type="Gene3D" id="3.30.70.330">
    <property type="match status" value="4"/>
</dbReference>
<sequence length="1202" mass="132131">MTMMRGSQPTSYNLGDDSKGNWVHNHNDGLNNPGTSYIGGRAGGATSSEWTTVGDQSNQYNAKKKQTGRSNASQKNRSGHSNARSNGNWDRNHKKSNSIPREEAFESSHGKDRARSGNRAGRGIGGGRGSGGGRRDGGRGSASASGRRSFKNGGGNSSNPNHRNKKEKTAVPSSSAMHNQRQNRQSQHQQEHHQSQKEHRHHLPVQHNAHSHFRSVQMQPNFPITANTILQRNSSIHDDFPPLMSMSVTPATKTSAPASSSMSRIAKPNVAGMDFGSRNAIRTKPTAIQKTPQQYQNQEYPSLSFSMNLNMTGTSSSRNSSLPVLQHQHQVQQQQHNYSNSTVAPNQYQNHQSQSQEQLLSSRKRQISNQQHEREDGKILEQKQQWPPPSVSVTNINNGNHNQGKKTNASTLKGSTRGDDRPQHNANIHASKSKDKLSKNPKTKSKDNGGGNNMNNSKAKKTSTSGITLNSAAVFSQAHHADNMLFMPTHMTMGNGHKRGKGVGMGMKDFGMSGFVMDDMNNNTINMNNMNGVFKKGKVKIRRKKILSPLKKKILKERLTQWRKSQGLSIETGLTVGSSANDNHNASTSSIVYLKGYVQSVEELQDDEEYAEILHDLMSLANKVGPVQSAYIPRPNMLADIANGSCPELLVFVKFQLLQDASAATACWEGMVLGGDKLQVGTIPQSMLDLYSLPSEQWAEAVNNISYNELQLIRSNEAPVNLHERADSGGDVLSTIVILSNALSQDDLDDEECLEETLEDIRQMASEYGPIRKINGTEHDIRIDARAAEIRIVYEIHSDATIAVNKMNGLVLGGAIISARLDLPQIESETKHHIVILENILTEDDYEDEECLEAAKEDITTLAEKFGHFFSDVHVEVTGEARGRVSISYNDKAAAQGALDNFSGMVMGGLVVKAWLKQMKPDSKPILVLSNILTEDDYEDEDCLSESKADLTKILQKFGEVESIEVILKGSSKGQVSILFVDTNAIFGACKALNGMSLGSQTISAKILNVTGPTEEIPGEPVLGGQITAGLNDKNDTPEPMFSGNKIIPEQYAECKRAPKIPNAGVPRDYAKNIDDESVVPLLFEMLGELMRLQLRAKENKNSKAKRRVVMGLREVSRGIRANKVKMIVMANNLDQYGALDEKLQDILKLAKEHHLPVIFELNKRKLGKALGKTIKVSVVGVENAEGAFEPFKKLKRLCGFF</sequence>
<name>A0A7S3V6P9_9STRA</name>
<accession>A0A7S3V6P9</accession>
<feature type="compositionally biased region" description="Polar residues" evidence="5">
    <location>
        <begin position="1"/>
        <end position="13"/>
    </location>
</feature>
<dbReference type="InterPro" id="IPR029064">
    <property type="entry name" value="Ribosomal_eL30-like_sf"/>
</dbReference>
<feature type="region of interest" description="Disordered" evidence="5">
    <location>
        <begin position="1"/>
        <end position="203"/>
    </location>
</feature>
<keyword evidence="3" id="KW-0508">mRNA splicing</keyword>
<dbReference type="InterPro" id="IPR035979">
    <property type="entry name" value="RBD_domain_sf"/>
</dbReference>
<feature type="compositionally biased region" description="Low complexity" evidence="5">
    <location>
        <begin position="352"/>
        <end position="361"/>
    </location>
</feature>
<dbReference type="GO" id="GO:0008380">
    <property type="term" value="P:RNA splicing"/>
    <property type="evidence" value="ECO:0007669"/>
    <property type="project" value="UniProtKB-KW"/>
</dbReference>
<evidence type="ECO:0000259" key="6">
    <source>
        <dbReference type="PROSITE" id="PS50102"/>
    </source>
</evidence>
<dbReference type="Gene3D" id="3.30.1330.30">
    <property type="match status" value="1"/>
</dbReference>
<reference evidence="7" key="1">
    <citation type="submission" date="2021-01" db="EMBL/GenBank/DDBJ databases">
        <authorList>
            <person name="Corre E."/>
            <person name="Pelletier E."/>
            <person name="Niang G."/>
            <person name="Scheremetjew M."/>
            <person name="Finn R."/>
            <person name="Kale V."/>
            <person name="Holt S."/>
            <person name="Cochrane G."/>
            <person name="Meng A."/>
            <person name="Brown T."/>
            <person name="Cohen L."/>
        </authorList>
    </citation>
    <scope>NUCLEOTIDE SEQUENCE</scope>
    <source>
        <strain evidence="7">MM31A-1</strain>
    </source>
</reference>
<feature type="compositionally biased region" description="Low complexity" evidence="5">
    <location>
        <begin position="326"/>
        <end position="336"/>
    </location>
</feature>
<proteinExistence type="predicted"/>
<dbReference type="SUPFAM" id="SSF55315">
    <property type="entry name" value="L30e-like"/>
    <property type="match status" value="1"/>
</dbReference>
<evidence type="ECO:0000313" key="7">
    <source>
        <dbReference type="EMBL" id="CAE0460851.1"/>
    </source>
</evidence>
<evidence type="ECO:0000256" key="4">
    <source>
        <dbReference type="PROSITE-ProRule" id="PRU00176"/>
    </source>
</evidence>
<organism evidence="7">
    <name type="scientific">Chaetoceros debilis</name>
    <dbReference type="NCBI Taxonomy" id="122233"/>
    <lineage>
        <taxon>Eukaryota</taxon>
        <taxon>Sar</taxon>
        <taxon>Stramenopiles</taxon>
        <taxon>Ochrophyta</taxon>
        <taxon>Bacillariophyta</taxon>
        <taxon>Coscinodiscophyceae</taxon>
        <taxon>Chaetocerotophycidae</taxon>
        <taxon>Chaetocerotales</taxon>
        <taxon>Chaetocerotaceae</taxon>
        <taxon>Chaetoceros</taxon>
    </lineage>
</organism>
<protein>
    <recommendedName>
        <fullName evidence="6">RRM domain-containing protein</fullName>
    </recommendedName>
</protein>
<feature type="compositionally biased region" description="Low complexity" evidence="5">
    <location>
        <begin position="178"/>
        <end position="188"/>
    </location>
</feature>
<dbReference type="InterPro" id="IPR000504">
    <property type="entry name" value="RRM_dom"/>
</dbReference>
<dbReference type="EMBL" id="HBIO01007577">
    <property type="protein sequence ID" value="CAE0460851.1"/>
    <property type="molecule type" value="Transcribed_RNA"/>
</dbReference>
<gene>
    <name evidence="7" type="ORF">CDEB00056_LOCUS5692</name>
</gene>
<feature type="compositionally biased region" description="Basic and acidic residues" evidence="5">
    <location>
        <begin position="100"/>
        <end position="115"/>
    </location>
</feature>
<dbReference type="InterPro" id="IPR012677">
    <property type="entry name" value="Nucleotide-bd_a/b_plait_sf"/>
</dbReference>
<feature type="compositionally biased region" description="Polar residues" evidence="5">
    <location>
        <begin position="391"/>
        <end position="414"/>
    </location>
</feature>
<dbReference type="GO" id="GO:0003723">
    <property type="term" value="F:RNA binding"/>
    <property type="evidence" value="ECO:0007669"/>
    <property type="project" value="UniProtKB-UniRule"/>
</dbReference>
<dbReference type="InterPro" id="IPR004038">
    <property type="entry name" value="Ribosomal_eL8/eL30/eS12/Gad45"/>
</dbReference>
<dbReference type="GO" id="GO:0006397">
    <property type="term" value="P:mRNA processing"/>
    <property type="evidence" value="ECO:0007669"/>
    <property type="project" value="UniProtKB-KW"/>
</dbReference>
<feature type="domain" description="RRM" evidence="6">
    <location>
        <begin position="925"/>
        <end position="1010"/>
    </location>
</feature>
<evidence type="ECO:0000256" key="5">
    <source>
        <dbReference type="SAM" id="MobiDB-lite"/>
    </source>
</evidence>
<feature type="compositionally biased region" description="Polar residues" evidence="5">
    <location>
        <begin position="68"/>
        <end position="89"/>
    </location>
</feature>
<keyword evidence="1" id="KW-0507">mRNA processing</keyword>
<feature type="compositionally biased region" description="Polar residues" evidence="5">
    <location>
        <begin position="453"/>
        <end position="465"/>
    </location>
</feature>
<dbReference type="AlphaFoldDB" id="A0A7S3V6P9"/>
<keyword evidence="2 4" id="KW-0694">RNA-binding</keyword>
<feature type="compositionally biased region" description="Polar residues" evidence="5">
    <location>
        <begin position="45"/>
        <end position="61"/>
    </location>
</feature>
<dbReference type="SUPFAM" id="SSF54928">
    <property type="entry name" value="RNA-binding domain, RBD"/>
    <property type="match status" value="3"/>
</dbReference>
<dbReference type="Pfam" id="PF01248">
    <property type="entry name" value="Ribosomal_L7Ae"/>
    <property type="match status" value="1"/>
</dbReference>
<feature type="compositionally biased region" description="Gly residues" evidence="5">
    <location>
        <begin position="120"/>
        <end position="132"/>
    </location>
</feature>
<feature type="compositionally biased region" description="Polar residues" evidence="5">
    <location>
        <begin position="306"/>
        <end position="323"/>
    </location>
</feature>
<evidence type="ECO:0000256" key="1">
    <source>
        <dbReference type="ARBA" id="ARBA00022664"/>
    </source>
</evidence>